<dbReference type="Proteomes" id="UP000242288">
    <property type="component" value="Unassembled WGS sequence"/>
</dbReference>
<organism evidence="1 2">
    <name type="scientific">Thermodesulfovibrio aggregans</name>
    <dbReference type="NCBI Taxonomy" id="86166"/>
    <lineage>
        <taxon>Bacteria</taxon>
        <taxon>Pseudomonadati</taxon>
        <taxon>Nitrospirota</taxon>
        <taxon>Thermodesulfovibrionia</taxon>
        <taxon>Thermodesulfovibrionales</taxon>
        <taxon>Thermodesulfovibrionaceae</taxon>
        <taxon>Thermodesulfovibrio</taxon>
    </lineage>
</organism>
<protein>
    <submittedName>
        <fullName evidence="1">Uncharacterized protein</fullName>
    </submittedName>
</protein>
<reference evidence="1 2" key="1">
    <citation type="submission" date="2018-01" db="EMBL/GenBank/DDBJ databases">
        <title>Metagenomic assembled genomes from two thermal pools in the Uzon Caldera, Kamchatka, Russia.</title>
        <authorList>
            <person name="Wilkins L."/>
            <person name="Ettinger C."/>
        </authorList>
    </citation>
    <scope>NUCLEOTIDE SEQUENCE [LARGE SCALE GENOMIC DNA]</scope>
    <source>
        <strain evidence="1">ZAV-04</strain>
    </source>
</reference>
<proteinExistence type="predicted"/>
<dbReference type="AlphaFoldDB" id="A0A2J6WGV2"/>
<evidence type="ECO:0000313" key="1">
    <source>
        <dbReference type="EMBL" id="PMP69606.1"/>
    </source>
</evidence>
<name>A0A2J6WGV2_9BACT</name>
<gene>
    <name evidence="1" type="ORF">C0186_06405</name>
</gene>
<comment type="caution">
    <text evidence="1">The sequence shown here is derived from an EMBL/GenBank/DDBJ whole genome shotgun (WGS) entry which is preliminary data.</text>
</comment>
<dbReference type="EMBL" id="PNIO01000057">
    <property type="protein sequence ID" value="PMP69606.1"/>
    <property type="molecule type" value="Genomic_DNA"/>
</dbReference>
<accession>A0A2J6WGV2</accession>
<evidence type="ECO:0000313" key="2">
    <source>
        <dbReference type="Proteomes" id="UP000242288"/>
    </source>
</evidence>
<sequence>MLPLYLKNFKGRYRGVIPKVKSQRQFGGLDKDQKFIYNFCRKLPGRSKKAEAFIKNSLNLPARRLASS</sequence>